<sequence length="333" mass="37604">TLALIAVLEPSLYQYVCPKMETFGNLADNLQTWCICNDFSRFFLTSRIQLNRINASSHLNISTPVLKKRGSVLLALPDKLIWTDLAIHMDVQKNPGPGVPTNCQGLIQDSTLRNSTASATINYSRPGISNSRSFAPVSPELFLNFFPTPAFNKRRRQNRTLEGNKRLAEQKNLHNLVPIQRFNLKRPKLKFLGLTDLVVELVSYCERLSDYLLLTGHFNFHMDKENDTSVNVFRDLLESAGLEQHSSLPKNDSLNPDPEKVAERYNSELRKVLDKHAPELCRAITLGPKPYINCSLASFDQVSSDIIRKIIEKSLPKSCPSDPVPTRLLKTCL</sequence>
<keyword evidence="2" id="KW-1185">Reference proteome</keyword>
<dbReference type="Proteomes" id="UP001249851">
    <property type="component" value="Unassembled WGS sequence"/>
</dbReference>
<reference evidence="1" key="2">
    <citation type="journal article" date="2023" name="Science">
        <title>Genomic signatures of disease resistance in endangered staghorn corals.</title>
        <authorList>
            <person name="Vollmer S.V."/>
            <person name="Selwyn J.D."/>
            <person name="Despard B.A."/>
            <person name="Roesel C.L."/>
        </authorList>
    </citation>
    <scope>NUCLEOTIDE SEQUENCE</scope>
    <source>
        <strain evidence="1">K2</strain>
    </source>
</reference>
<proteinExistence type="predicted"/>
<reference evidence="1" key="1">
    <citation type="journal article" date="2023" name="G3 (Bethesda)">
        <title>Whole genome assembly and annotation of the endangered Caribbean coral Acropora cervicornis.</title>
        <authorList>
            <person name="Selwyn J.D."/>
            <person name="Vollmer S.V."/>
        </authorList>
    </citation>
    <scope>NUCLEOTIDE SEQUENCE</scope>
    <source>
        <strain evidence="1">K2</strain>
    </source>
</reference>
<evidence type="ECO:0000313" key="1">
    <source>
        <dbReference type="EMBL" id="KAK2554484.1"/>
    </source>
</evidence>
<name>A0AAD9Q4P2_ACRCE</name>
<feature type="non-terminal residue" evidence="1">
    <location>
        <position position="333"/>
    </location>
</feature>
<protein>
    <submittedName>
        <fullName evidence="1">Uncharacterized protein</fullName>
    </submittedName>
</protein>
<dbReference type="AlphaFoldDB" id="A0AAD9Q4P2"/>
<organism evidence="1 2">
    <name type="scientific">Acropora cervicornis</name>
    <name type="common">Staghorn coral</name>
    <dbReference type="NCBI Taxonomy" id="6130"/>
    <lineage>
        <taxon>Eukaryota</taxon>
        <taxon>Metazoa</taxon>
        <taxon>Cnidaria</taxon>
        <taxon>Anthozoa</taxon>
        <taxon>Hexacorallia</taxon>
        <taxon>Scleractinia</taxon>
        <taxon>Astrocoeniina</taxon>
        <taxon>Acroporidae</taxon>
        <taxon>Acropora</taxon>
    </lineage>
</organism>
<dbReference type="EMBL" id="JARQWQ010000069">
    <property type="protein sequence ID" value="KAK2554484.1"/>
    <property type="molecule type" value="Genomic_DNA"/>
</dbReference>
<comment type="caution">
    <text evidence="1">The sequence shown here is derived from an EMBL/GenBank/DDBJ whole genome shotgun (WGS) entry which is preliminary data.</text>
</comment>
<accession>A0AAD9Q4P2</accession>
<gene>
    <name evidence="1" type="ORF">P5673_023923</name>
</gene>
<evidence type="ECO:0000313" key="2">
    <source>
        <dbReference type="Proteomes" id="UP001249851"/>
    </source>
</evidence>
<feature type="non-terminal residue" evidence="1">
    <location>
        <position position="1"/>
    </location>
</feature>